<comment type="caution">
    <text evidence="1">The sequence shown here is derived from an EMBL/GenBank/DDBJ whole genome shotgun (WGS) entry which is preliminary data.</text>
</comment>
<dbReference type="Proteomes" id="UP000821837">
    <property type="component" value="Unassembled WGS sequence"/>
</dbReference>
<proteinExistence type="predicted"/>
<protein>
    <submittedName>
        <fullName evidence="1">Uncharacterized protein</fullName>
    </submittedName>
</protein>
<dbReference type="EMBL" id="JABSTV010001248">
    <property type="protein sequence ID" value="KAH7968115.1"/>
    <property type="molecule type" value="Genomic_DNA"/>
</dbReference>
<keyword evidence="2" id="KW-1185">Reference proteome</keyword>
<name>A0A9D4T1K1_RHISA</name>
<reference evidence="1" key="1">
    <citation type="journal article" date="2020" name="Cell">
        <title>Large-Scale Comparative Analyses of Tick Genomes Elucidate Their Genetic Diversity and Vector Capacities.</title>
        <authorList>
            <consortium name="Tick Genome and Microbiome Consortium (TIGMIC)"/>
            <person name="Jia N."/>
            <person name="Wang J."/>
            <person name="Shi W."/>
            <person name="Du L."/>
            <person name="Sun Y."/>
            <person name="Zhan W."/>
            <person name="Jiang J.F."/>
            <person name="Wang Q."/>
            <person name="Zhang B."/>
            <person name="Ji P."/>
            <person name="Bell-Sakyi L."/>
            <person name="Cui X.M."/>
            <person name="Yuan T.T."/>
            <person name="Jiang B.G."/>
            <person name="Yang W.F."/>
            <person name="Lam T.T."/>
            <person name="Chang Q.C."/>
            <person name="Ding S.J."/>
            <person name="Wang X.J."/>
            <person name="Zhu J.G."/>
            <person name="Ruan X.D."/>
            <person name="Zhao L."/>
            <person name="Wei J.T."/>
            <person name="Ye R.Z."/>
            <person name="Que T.C."/>
            <person name="Du C.H."/>
            <person name="Zhou Y.H."/>
            <person name="Cheng J.X."/>
            <person name="Dai P.F."/>
            <person name="Guo W.B."/>
            <person name="Han X.H."/>
            <person name="Huang E.J."/>
            <person name="Li L.F."/>
            <person name="Wei W."/>
            <person name="Gao Y.C."/>
            <person name="Liu J.Z."/>
            <person name="Shao H.Z."/>
            <person name="Wang X."/>
            <person name="Wang C.C."/>
            <person name="Yang T.C."/>
            <person name="Huo Q.B."/>
            <person name="Li W."/>
            <person name="Chen H.Y."/>
            <person name="Chen S.E."/>
            <person name="Zhou L.G."/>
            <person name="Ni X.B."/>
            <person name="Tian J.H."/>
            <person name="Sheng Y."/>
            <person name="Liu T."/>
            <person name="Pan Y.S."/>
            <person name="Xia L.Y."/>
            <person name="Li J."/>
            <person name="Zhao F."/>
            <person name="Cao W.C."/>
        </authorList>
    </citation>
    <scope>NUCLEOTIDE SEQUENCE</scope>
    <source>
        <strain evidence="1">Rsan-2018</strain>
    </source>
</reference>
<accession>A0A9D4T1K1</accession>
<evidence type="ECO:0000313" key="2">
    <source>
        <dbReference type="Proteomes" id="UP000821837"/>
    </source>
</evidence>
<organism evidence="1 2">
    <name type="scientific">Rhipicephalus sanguineus</name>
    <name type="common">Brown dog tick</name>
    <name type="synonym">Ixodes sanguineus</name>
    <dbReference type="NCBI Taxonomy" id="34632"/>
    <lineage>
        <taxon>Eukaryota</taxon>
        <taxon>Metazoa</taxon>
        <taxon>Ecdysozoa</taxon>
        <taxon>Arthropoda</taxon>
        <taxon>Chelicerata</taxon>
        <taxon>Arachnida</taxon>
        <taxon>Acari</taxon>
        <taxon>Parasitiformes</taxon>
        <taxon>Ixodida</taxon>
        <taxon>Ixodoidea</taxon>
        <taxon>Ixodidae</taxon>
        <taxon>Rhipicephalinae</taxon>
        <taxon>Rhipicephalus</taxon>
        <taxon>Rhipicephalus</taxon>
    </lineage>
</organism>
<reference evidence="1" key="2">
    <citation type="submission" date="2021-09" db="EMBL/GenBank/DDBJ databases">
        <authorList>
            <person name="Jia N."/>
            <person name="Wang J."/>
            <person name="Shi W."/>
            <person name="Du L."/>
            <person name="Sun Y."/>
            <person name="Zhan W."/>
            <person name="Jiang J."/>
            <person name="Wang Q."/>
            <person name="Zhang B."/>
            <person name="Ji P."/>
            <person name="Sakyi L.B."/>
            <person name="Cui X."/>
            <person name="Yuan T."/>
            <person name="Jiang B."/>
            <person name="Yang W."/>
            <person name="Lam T.T.-Y."/>
            <person name="Chang Q."/>
            <person name="Ding S."/>
            <person name="Wang X."/>
            <person name="Zhu J."/>
            <person name="Ruan X."/>
            <person name="Zhao L."/>
            <person name="Wei J."/>
            <person name="Que T."/>
            <person name="Du C."/>
            <person name="Cheng J."/>
            <person name="Dai P."/>
            <person name="Han X."/>
            <person name="Huang E."/>
            <person name="Gao Y."/>
            <person name="Liu J."/>
            <person name="Shao H."/>
            <person name="Ye R."/>
            <person name="Li L."/>
            <person name="Wei W."/>
            <person name="Wang X."/>
            <person name="Wang C."/>
            <person name="Huo Q."/>
            <person name="Li W."/>
            <person name="Guo W."/>
            <person name="Chen H."/>
            <person name="Chen S."/>
            <person name="Zhou L."/>
            <person name="Zhou L."/>
            <person name="Ni X."/>
            <person name="Tian J."/>
            <person name="Zhou Y."/>
            <person name="Sheng Y."/>
            <person name="Liu T."/>
            <person name="Pan Y."/>
            <person name="Xia L."/>
            <person name="Li J."/>
            <person name="Zhao F."/>
            <person name="Cao W."/>
        </authorList>
    </citation>
    <scope>NUCLEOTIDE SEQUENCE</scope>
    <source>
        <strain evidence="1">Rsan-2018</strain>
        <tissue evidence="1">Larvae</tissue>
    </source>
</reference>
<gene>
    <name evidence="1" type="ORF">HPB52_005832</name>
</gene>
<sequence length="141" mass="15722">MAQPLMRALQVTAAAGILESFTSEYILRITPSRSLPLTRQPPYISSSSSNWFSKRPPTQSPLHRTAALCCARRHLASLLGGKLRSRCYKDLQTRNPDADIIAARRMGRTLSILITFAHGPVPHTIRYMSVVQQVHPSTREA</sequence>
<evidence type="ECO:0000313" key="1">
    <source>
        <dbReference type="EMBL" id="KAH7968115.1"/>
    </source>
</evidence>
<dbReference type="AlphaFoldDB" id="A0A9D4T1K1"/>